<dbReference type="AlphaFoldDB" id="A0A6I6D9I4"/>
<dbReference type="PANTHER" id="PTHR30024:SF46">
    <property type="entry name" value="ABC TRANSPORTER, SUBSTRATE-BINDING LIPOPROTEIN"/>
    <property type="match status" value="1"/>
</dbReference>
<organism evidence="1 2">
    <name type="scientific">Candidatus Syntrophocurvum alkaliphilum</name>
    <dbReference type="NCBI Taxonomy" id="2293317"/>
    <lineage>
        <taxon>Bacteria</taxon>
        <taxon>Bacillati</taxon>
        <taxon>Bacillota</taxon>
        <taxon>Clostridia</taxon>
        <taxon>Eubacteriales</taxon>
        <taxon>Syntrophomonadaceae</taxon>
        <taxon>Candidatus Syntrophocurvum</taxon>
    </lineage>
</organism>
<dbReference type="InterPro" id="IPR027024">
    <property type="entry name" value="UCP027386_ABC_sbc_TM0202"/>
</dbReference>
<dbReference type="Pfam" id="PF13379">
    <property type="entry name" value="NMT1_2"/>
    <property type="match status" value="1"/>
</dbReference>
<dbReference type="EMBL" id="CP046457">
    <property type="protein sequence ID" value="QGT99117.1"/>
    <property type="molecule type" value="Genomic_DNA"/>
</dbReference>
<evidence type="ECO:0000313" key="1">
    <source>
        <dbReference type="EMBL" id="QGT99117.1"/>
    </source>
</evidence>
<dbReference type="Proteomes" id="UP000426444">
    <property type="component" value="Chromosome"/>
</dbReference>
<sequence>MRRLIYLLFAIIIIVIIVWGTGSTQEETEFQPTILNPLGPTVIPVAGITGDKLESDIPVDVHFYKNTDEAIAMLSSDSGQFAVLPVTAAANIYNSGIDITMLGVYNWKVFYMVASNEVEFNDWGSLKEKTVYTPIGRGQTADILMRFALSKQGVDPESEVEIQYAPPQEIVTLFQTGKIDYAALPEPFASLAINDGNGEIVLDLQEYWGKINETNERIPITGLFVKNDFLDSYPQETQEIVQLFDASINWSNANVDKAIEVSQETLPIPQPIMKDALTRIDFYYVPASRCQEEVDDFLRKMQELYPQGIRELPDERFYAQ</sequence>
<gene>
    <name evidence="1" type="ORF">SYNTR_0524</name>
</gene>
<keyword evidence="2" id="KW-1185">Reference proteome</keyword>
<reference evidence="2" key="1">
    <citation type="journal article" date="2019" name="Microbiology">
        <title>Complete Genome Sequence of an Uncultured Bacterium of the Candidate Phylum Bipolaricaulota.</title>
        <authorList>
            <person name="Kadnikov V.V."/>
            <person name="Mardanov A.V."/>
            <person name="Beletsky A.V."/>
            <person name="Frank Y.A."/>
            <person name="Karnachuk O.V."/>
            <person name="Ravin N.V."/>
        </authorList>
    </citation>
    <scope>NUCLEOTIDE SEQUENCE [LARGE SCALE GENOMIC DNA]</scope>
</reference>
<dbReference type="KEGG" id="salq:SYNTR_0524"/>
<dbReference type="PANTHER" id="PTHR30024">
    <property type="entry name" value="ALIPHATIC SULFONATES-BINDING PROTEIN-RELATED"/>
    <property type="match status" value="1"/>
</dbReference>
<proteinExistence type="predicted"/>
<accession>A0A6I6D9I4</accession>
<name>A0A6I6D9I4_9FIRM</name>
<protein>
    <submittedName>
        <fullName evidence="1">ABC transporter, substrate-binding protein (Cluster 10, nitrate/sulfonate/bicarbonate)</fullName>
    </submittedName>
</protein>
<evidence type="ECO:0000313" key="2">
    <source>
        <dbReference type="Proteomes" id="UP000426444"/>
    </source>
</evidence>
<dbReference type="SUPFAM" id="SSF53850">
    <property type="entry name" value="Periplasmic binding protein-like II"/>
    <property type="match status" value="1"/>
</dbReference>
<dbReference type="RefSeq" id="WP_197079163.1">
    <property type="nucleotide sequence ID" value="NZ_CP046457.1"/>
</dbReference>
<dbReference type="PIRSF" id="PIRSF027386">
    <property type="entry name" value="UCP027386_ABC_sbc_TM0202"/>
    <property type="match status" value="1"/>
</dbReference>
<dbReference type="Gene3D" id="3.40.190.10">
    <property type="entry name" value="Periplasmic binding protein-like II"/>
    <property type="match status" value="2"/>
</dbReference>